<feature type="transmembrane region" description="Helical" evidence="11">
    <location>
        <begin position="57"/>
        <end position="78"/>
    </location>
</feature>
<evidence type="ECO:0000256" key="3">
    <source>
        <dbReference type="ARBA" id="ARBA00022448"/>
    </source>
</evidence>
<dbReference type="Pfam" id="PF03188">
    <property type="entry name" value="Cytochrom_B561"/>
    <property type="match status" value="1"/>
</dbReference>
<evidence type="ECO:0000313" key="13">
    <source>
        <dbReference type="EMBL" id="ESO82470.1"/>
    </source>
</evidence>
<dbReference type="FunFam" id="1.20.120.1770:FF:000001">
    <property type="entry name" value="Cytochrome b reductase 1"/>
    <property type="match status" value="1"/>
</dbReference>
<evidence type="ECO:0000256" key="1">
    <source>
        <dbReference type="ARBA" id="ARBA00001970"/>
    </source>
</evidence>
<comment type="subcellular location">
    <subcellularLocation>
        <location evidence="2">Membrane</location>
        <topology evidence="2">Multi-pass membrane protein</topology>
    </subcellularLocation>
</comment>
<dbReference type="PANTHER" id="PTHR10106">
    <property type="entry name" value="CYTOCHROME B561-RELATED"/>
    <property type="match status" value="1"/>
</dbReference>
<dbReference type="CTD" id="20250301"/>
<evidence type="ECO:0000256" key="7">
    <source>
        <dbReference type="ARBA" id="ARBA00022982"/>
    </source>
</evidence>
<name>V3ZJC9_LOTGI</name>
<feature type="transmembrane region" description="Helical" evidence="11">
    <location>
        <begin position="90"/>
        <end position="111"/>
    </location>
</feature>
<evidence type="ECO:0000256" key="11">
    <source>
        <dbReference type="SAM" id="Phobius"/>
    </source>
</evidence>
<dbReference type="STRING" id="225164.V3ZJC9"/>
<dbReference type="Gene3D" id="1.20.120.1770">
    <property type="match status" value="1"/>
</dbReference>
<keyword evidence="14" id="KW-1185">Reference proteome</keyword>
<feature type="transmembrane region" description="Helical" evidence="11">
    <location>
        <begin position="173"/>
        <end position="195"/>
    </location>
</feature>
<dbReference type="KEGG" id="lgi:LOTGIDRAFT_236962"/>
<evidence type="ECO:0000313" key="14">
    <source>
        <dbReference type="Proteomes" id="UP000030746"/>
    </source>
</evidence>
<dbReference type="PROSITE" id="PS50939">
    <property type="entry name" value="CYTOCHROME_B561"/>
    <property type="match status" value="1"/>
</dbReference>
<evidence type="ECO:0000256" key="10">
    <source>
        <dbReference type="ARBA" id="ARBA00023136"/>
    </source>
</evidence>
<dbReference type="PANTHER" id="PTHR10106:SF0">
    <property type="entry name" value="LD36721P"/>
    <property type="match status" value="1"/>
</dbReference>
<dbReference type="SMART" id="SM00665">
    <property type="entry name" value="B561"/>
    <property type="match status" value="1"/>
</dbReference>
<dbReference type="GeneID" id="20250301"/>
<feature type="domain" description="Cytochrome b561" evidence="12">
    <location>
        <begin position="22"/>
        <end position="227"/>
    </location>
</feature>
<accession>V3ZJC9</accession>
<comment type="cofactor">
    <cofactor evidence="1">
        <name>heme b</name>
        <dbReference type="ChEBI" id="CHEBI:60344"/>
    </cofactor>
</comment>
<dbReference type="Proteomes" id="UP000030746">
    <property type="component" value="Unassembled WGS sequence"/>
</dbReference>
<dbReference type="RefSeq" id="XP_009066823.1">
    <property type="nucleotide sequence ID" value="XM_009068575.1"/>
</dbReference>
<keyword evidence="5 11" id="KW-0812">Transmembrane</keyword>
<proteinExistence type="predicted"/>
<dbReference type="EMBL" id="KB203888">
    <property type="protein sequence ID" value="ESO82470.1"/>
    <property type="molecule type" value="Genomic_DNA"/>
</dbReference>
<dbReference type="SUPFAM" id="SSF103473">
    <property type="entry name" value="MFS general substrate transporter"/>
    <property type="match status" value="1"/>
</dbReference>
<feature type="transmembrane region" description="Helical" evidence="11">
    <location>
        <begin position="131"/>
        <end position="153"/>
    </location>
</feature>
<evidence type="ECO:0000256" key="6">
    <source>
        <dbReference type="ARBA" id="ARBA00022723"/>
    </source>
</evidence>
<dbReference type="InterPro" id="IPR006593">
    <property type="entry name" value="Cyt_b561/ferric_Rdtase_TM"/>
</dbReference>
<dbReference type="InterPro" id="IPR036259">
    <property type="entry name" value="MFS_trans_sf"/>
</dbReference>
<dbReference type="OMA" id="GAGDCEY"/>
<evidence type="ECO:0000259" key="12">
    <source>
        <dbReference type="PROSITE" id="PS50939"/>
    </source>
</evidence>
<dbReference type="InterPro" id="IPR043205">
    <property type="entry name" value="CYB561/CYBRD1-like"/>
</dbReference>
<dbReference type="HOGENOM" id="CLU_069712_1_1_1"/>
<keyword evidence="9" id="KW-0408">Iron</keyword>
<evidence type="ECO:0000256" key="5">
    <source>
        <dbReference type="ARBA" id="ARBA00022692"/>
    </source>
</evidence>
<gene>
    <name evidence="13" type="ORF">LOTGIDRAFT_236962</name>
</gene>
<dbReference type="GO" id="GO:0016020">
    <property type="term" value="C:membrane"/>
    <property type="evidence" value="ECO:0007669"/>
    <property type="project" value="UniProtKB-SubCell"/>
</dbReference>
<evidence type="ECO:0000256" key="4">
    <source>
        <dbReference type="ARBA" id="ARBA00022617"/>
    </source>
</evidence>
<keyword evidence="4" id="KW-0349">Heme</keyword>
<sequence length="247" mass="27915">MDMIGKPARSSDMKYFTWLVLLAQVFGLTAVVLVAVWMGHFQQGFAWQSNPGLEFNYHPLFMVIGMIFLYSDAILAYRVFRNDKKMYIKLLHAGMQITALIFVAVGLKAVFDSHNLKKPDPIPNLYTLHSWLGLITVILFGLQWVGGFATFLFPKAGMATRIMALPHHQFWGIAILCFAAATACMGITEKCIFSIKDYSQRPTQAYVANFLGLMIVCLVTTVIYIVTRPEYKRPPAPEEDHVPLEEN</sequence>
<keyword evidence="8 11" id="KW-1133">Transmembrane helix</keyword>
<keyword evidence="7" id="KW-0249">Electron transport</keyword>
<dbReference type="AlphaFoldDB" id="V3ZJC9"/>
<evidence type="ECO:0000256" key="2">
    <source>
        <dbReference type="ARBA" id="ARBA00004141"/>
    </source>
</evidence>
<keyword evidence="6" id="KW-0479">Metal-binding</keyword>
<dbReference type="GO" id="GO:0046872">
    <property type="term" value="F:metal ion binding"/>
    <property type="evidence" value="ECO:0007669"/>
    <property type="project" value="UniProtKB-KW"/>
</dbReference>
<organism evidence="13 14">
    <name type="scientific">Lottia gigantea</name>
    <name type="common">Giant owl limpet</name>
    <dbReference type="NCBI Taxonomy" id="225164"/>
    <lineage>
        <taxon>Eukaryota</taxon>
        <taxon>Metazoa</taxon>
        <taxon>Spiralia</taxon>
        <taxon>Lophotrochozoa</taxon>
        <taxon>Mollusca</taxon>
        <taxon>Gastropoda</taxon>
        <taxon>Patellogastropoda</taxon>
        <taxon>Lottioidea</taxon>
        <taxon>Lottiidae</taxon>
        <taxon>Lottia</taxon>
    </lineage>
</organism>
<evidence type="ECO:0000256" key="8">
    <source>
        <dbReference type="ARBA" id="ARBA00022989"/>
    </source>
</evidence>
<evidence type="ECO:0000256" key="9">
    <source>
        <dbReference type="ARBA" id="ARBA00023004"/>
    </source>
</evidence>
<feature type="transmembrane region" description="Helical" evidence="11">
    <location>
        <begin position="15"/>
        <end position="37"/>
    </location>
</feature>
<dbReference type="OrthoDB" id="907479at2759"/>
<dbReference type="GO" id="GO:0016491">
    <property type="term" value="F:oxidoreductase activity"/>
    <property type="evidence" value="ECO:0007669"/>
    <property type="project" value="InterPro"/>
</dbReference>
<reference evidence="13 14" key="1">
    <citation type="journal article" date="2013" name="Nature">
        <title>Insights into bilaterian evolution from three spiralian genomes.</title>
        <authorList>
            <person name="Simakov O."/>
            <person name="Marletaz F."/>
            <person name="Cho S.J."/>
            <person name="Edsinger-Gonzales E."/>
            <person name="Havlak P."/>
            <person name="Hellsten U."/>
            <person name="Kuo D.H."/>
            <person name="Larsson T."/>
            <person name="Lv J."/>
            <person name="Arendt D."/>
            <person name="Savage R."/>
            <person name="Osoegawa K."/>
            <person name="de Jong P."/>
            <person name="Grimwood J."/>
            <person name="Chapman J.A."/>
            <person name="Shapiro H."/>
            <person name="Aerts A."/>
            <person name="Otillar R.P."/>
            <person name="Terry A.Y."/>
            <person name="Boore J.L."/>
            <person name="Grigoriev I.V."/>
            <person name="Lindberg D.R."/>
            <person name="Seaver E.C."/>
            <person name="Weisblat D.A."/>
            <person name="Putnam N.H."/>
            <person name="Rokhsar D.S."/>
        </authorList>
    </citation>
    <scope>NUCLEOTIDE SEQUENCE [LARGE SCALE GENOMIC DNA]</scope>
</reference>
<keyword evidence="3" id="KW-0813">Transport</keyword>
<feature type="transmembrane region" description="Helical" evidence="11">
    <location>
        <begin position="207"/>
        <end position="226"/>
    </location>
</feature>
<keyword evidence="10 11" id="KW-0472">Membrane</keyword>
<protein>
    <recommendedName>
        <fullName evidence="12">Cytochrome b561 domain-containing protein</fullName>
    </recommendedName>
</protein>